<dbReference type="KEGG" id="fcy:FRACYDRAFT_249163"/>
<dbReference type="AlphaFoldDB" id="A0A1E7ES83"/>
<dbReference type="InParanoid" id="A0A1E7ES83"/>
<dbReference type="Proteomes" id="UP000095751">
    <property type="component" value="Unassembled WGS sequence"/>
</dbReference>
<feature type="coiled-coil region" evidence="1">
    <location>
        <begin position="31"/>
        <end position="86"/>
    </location>
</feature>
<name>A0A1E7ES83_9STRA</name>
<keyword evidence="4" id="KW-1185">Reference proteome</keyword>
<evidence type="ECO:0000313" key="3">
    <source>
        <dbReference type="EMBL" id="OEU08821.1"/>
    </source>
</evidence>
<feature type="region of interest" description="Disordered" evidence="2">
    <location>
        <begin position="148"/>
        <end position="167"/>
    </location>
</feature>
<reference evidence="3 4" key="1">
    <citation type="submission" date="2016-09" db="EMBL/GenBank/DDBJ databases">
        <title>Extensive genetic diversity and differential bi-allelic expression allows diatom success in the polar Southern Ocean.</title>
        <authorList>
            <consortium name="DOE Joint Genome Institute"/>
            <person name="Mock T."/>
            <person name="Otillar R.P."/>
            <person name="Strauss J."/>
            <person name="Dupont C."/>
            <person name="Frickenhaus S."/>
            <person name="Maumus F."/>
            <person name="Mcmullan M."/>
            <person name="Sanges R."/>
            <person name="Schmutz J."/>
            <person name="Toseland A."/>
            <person name="Valas R."/>
            <person name="Veluchamy A."/>
            <person name="Ward B.J."/>
            <person name="Allen A."/>
            <person name="Barry K."/>
            <person name="Falciatore A."/>
            <person name="Ferrante M."/>
            <person name="Fortunato A.E."/>
            <person name="Gloeckner G."/>
            <person name="Gruber A."/>
            <person name="Hipkin R."/>
            <person name="Janech M."/>
            <person name="Kroth P."/>
            <person name="Leese F."/>
            <person name="Lindquist E."/>
            <person name="Lyon B.R."/>
            <person name="Martin J."/>
            <person name="Mayer C."/>
            <person name="Parker M."/>
            <person name="Quesneville H."/>
            <person name="Raymond J."/>
            <person name="Uhlig C."/>
            <person name="Valentin K.U."/>
            <person name="Worden A.Z."/>
            <person name="Armbrust E.V."/>
            <person name="Bowler C."/>
            <person name="Green B."/>
            <person name="Moulton V."/>
            <person name="Van Oosterhout C."/>
            <person name="Grigoriev I."/>
        </authorList>
    </citation>
    <scope>NUCLEOTIDE SEQUENCE [LARGE SCALE GENOMIC DNA]</scope>
    <source>
        <strain evidence="3 4">CCMP1102</strain>
    </source>
</reference>
<sequence>MSTRNLQKLMESQVISPDNTINQVLELNKHIEGLQEKIFSLHDENENLSATNESFLTERGGFIQMIRDLNKELKENKSSAVSMEKKLRVEVKSIQASWDSLYEDHCEQLQLNNNNINNNNEPKPVKVEGEEIGSSSESELQQINHVHEDSTTCSSTTATTPNNNSQEVNTVTNQAELLRKAVKKQAVSPSNTVSPMLLKLHELEAENKTLKSAVVRLQTQYKEEKYKNEHNSSESSLNNCVVPSSSVRGLFGFSKRPSQNVVGATSSAPPVSTSTWGRMPNRNLQIGSQDSNINLNIINDDE</sequence>
<dbReference type="EMBL" id="KV784378">
    <property type="protein sequence ID" value="OEU08821.1"/>
    <property type="molecule type" value="Genomic_DNA"/>
</dbReference>
<protein>
    <submittedName>
        <fullName evidence="3">Uncharacterized protein</fullName>
    </submittedName>
</protein>
<organism evidence="3 4">
    <name type="scientific">Fragilariopsis cylindrus CCMP1102</name>
    <dbReference type="NCBI Taxonomy" id="635003"/>
    <lineage>
        <taxon>Eukaryota</taxon>
        <taxon>Sar</taxon>
        <taxon>Stramenopiles</taxon>
        <taxon>Ochrophyta</taxon>
        <taxon>Bacillariophyta</taxon>
        <taxon>Bacillariophyceae</taxon>
        <taxon>Bacillariophycidae</taxon>
        <taxon>Bacillariales</taxon>
        <taxon>Bacillariaceae</taxon>
        <taxon>Fragilariopsis</taxon>
    </lineage>
</organism>
<keyword evidence="1" id="KW-0175">Coiled coil</keyword>
<feature type="compositionally biased region" description="Low complexity" evidence="2">
    <location>
        <begin position="151"/>
        <end position="165"/>
    </location>
</feature>
<evidence type="ECO:0000256" key="1">
    <source>
        <dbReference type="SAM" id="Coils"/>
    </source>
</evidence>
<dbReference type="OrthoDB" id="57226at2759"/>
<gene>
    <name evidence="3" type="ORF">FRACYDRAFT_249163</name>
</gene>
<accession>A0A1E7ES83</accession>
<evidence type="ECO:0000256" key="2">
    <source>
        <dbReference type="SAM" id="MobiDB-lite"/>
    </source>
</evidence>
<proteinExistence type="predicted"/>
<evidence type="ECO:0000313" key="4">
    <source>
        <dbReference type="Proteomes" id="UP000095751"/>
    </source>
</evidence>